<organism evidence="2 3">
    <name type="scientific">Methylobacterium terrae</name>
    <dbReference type="NCBI Taxonomy" id="2202827"/>
    <lineage>
        <taxon>Bacteria</taxon>
        <taxon>Pseudomonadati</taxon>
        <taxon>Pseudomonadota</taxon>
        <taxon>Alphaproteobacteria</taxon>
        <taxon>Hyphomicrobiales</taxon>
        <taxon>Methylobacteriaceae</taxon>
        <taxon>Methylobacterium</taxon>
    </lineage>
</organism>
<name>A0A2U8WLU4_9HYPH</name>
<proteinExistence type="predicted"/>
<sequence>MIRRRIQMLLDRLFPARCSDAGANLRRAAELHALSALELENAARKQERRVEDMRVTVDAAERRVEHRNRQIATLNALLERDR</sequence>
<feature type="coiled-coil region" evidence="1">
    <location>
        <begin position="36"/>
        <end position="77"/>
    </location>
</feature>
<keyword evidence="3" id="KW-1185">Reference proteome</keyword>
<reference evidence="2 3" key="1">
    <citation type="submission" date="2018-05" db="EMBL/GenBank/DDBJ databases">
        <title>Complete Genome Sequence of Methylobacterium sp. 17Sr1-28.</title>
        <authorList>
            <person name="Srinivasan S."/>
        </authorList>
    </citation>
    <scope>NUCLEOTIDE SEQUENCE [LARGE SCALE GENOMIC DNA]</scope>
    <source>
        <strain evidence="2 3">17Sr1-28</strain>
    </source>
</reference>
<evidence type="ECO:0000313" key="3">
    <source>
        <dbReference type="Proteomes" id="UP000245444"/>
    </source>
</evidence>
<dbReference type="AlphaFoldDB" id="A0A2U8WLU4"/>
<keyword evidence="1" id="KW-0175">Coiled coil</keyword>
<evidence type="ECO:0000256" key="1">
    <source>
        <dbReference type="SAM" id="Coils"/>
    </source>
</evidence>
<evidence type="ECO:0000313" key="2">
    <source>
        <dbReference type="EMBL" id="AWN47113.1"/>
    </source>
</evidence>
<dbReference type="EMBL" id="CP029553">
    <property type="protein sequence ID" value="AWN47113.1"/>
    <property type="molecule type" value="Genomic_DNA"/>
</dbReference>
<accession>A0A2U8WLU4</accession>
<dbReference type="Proteomes" id="UP000245444">
    <property type="component" value="Chromosome"/>
</dbReference>
<protein>
    <submittedName>
        <fullName evidence="2">Uncharacterized protein</fullName>
    </submittedName>
</protein>
<gene>
    <name evidence="2" type="ORF">DK419_12980</name>
</gene>
<dbReference type="KEGG" id="mtea:DK419_12980"/>